<keyword evidence="2" id="KW-1185">Reference proteome</keyword>
<reference evidence="1" key="1">
    <citation type="submission" date="2021-01" db="EMBL/GenBank/DDBJ databases">
        <authorList>
            <consortium name="Genoscope - CEA"/>
            <person name="William W."/>
        </authorList>
    </citation>
    <scope>NUCLEOTIDE SEQUENCE</scope>
</reference>
<sequence length="327" mass="38463">MNPSRKQQSLQKSKTQNIQIVKMHIRSKHQEKTYSKAIHPSNLQTKPFSLKNLDLALPDNSISQSNTSFQDDKSCCCIDCGKLSKKVKNLQKKFTVFRTEMSVLKRLRLVKRFQNAVRCIIFLKEKWKKIRQQERAKRLFRFKTKVFENQPFFQTQTPSNQAQLLFLNSQLQSEEKQAINTQLQSIQVKIFDQKNKQRQSVKLYLQQKLNNKNEMQELLPKLDHNRQNVSISSSIFRPIRILKTLGDEQKSLQKEQNLSTQNPSVAQSPYLSHLTHLSGNKQQDPQFQIIRSPRQVIKSFASETFFPQSTQKHEQRKLIAQKLKRIE</sequence>
<comment type="caution">
    <text evidence="1">The sequence shown here is derived from an EMBL/GenBank/DDBJ whole genome shotgun (WGS) entry which is preliminary data.</text>
</comment>
<evidence type="ECO:0000313" key="2">
    <source>
        <dbReference type="Proteomes" id="UP000683925"/>
    </source>
</evidence>
<name>A0A8S1S6R3_PAROT</name>
<gene>
    <name evidence="1" type="ORF">POCTA_138.1.T0060288</name>
</gene>
<dbReference type="EMBL" id="CAJJDP010000005">
    <property type="protein sequence ID" value="CAD8135242.1"/>
    <property type="molecule type" value="Genomic_DNA"/>
</dbReference>
<dbReference type="OrthoDB" id="300104at2759"/>
<dbReference type="OMA" id="TVFRTEM"/>
<organism evidence="1 2">
    <name type="scientific">Paramecium octaurelia</name>
    <dbReference type="NCBI Taxonomy" id="43137"/>
    <lineage>
        <taxon>Eukaryota</taxon>
        <taxon>Sar</taxon>
        <taxon>Alveolata</taxon>
        <taxon>Ciliophora</taxon>
        <taxon>Intramacronucleata</taxon>
        <taxon>Oligohymenophorea</taxon>
        <taxon>Peniculida</taxon>
        <taxon>Parameciidae</taxon>
        <taxon>Paramecium</taxon>
    </lineage>
</organism>
<evidence type="ECO:0000313" key="1">
    <source>
        <dbReference type="EMBL" id="CAD8135242.1"/>
    </source>
</evidence>
<protein>
    <submittedName>
        <fullName evidence="1">Uncharacterized protein</fullName>
    </submittedName>
</protein>
<dbReference type="Proteomes" id="UP000683925">
    <property type="component" value="Unassembled WGS sequence"/>
</dbReference>
<dbReference type="AlphaFoldDB" id="A0A8S1S6R3"/>
<accession>A0A8S1S6R3</accession>
<proteinExistence type="predicted"/>